<dbReference type="RefSeq" id="WP_113968081.1">
    <property type="nucleotide sequence ID" value="NZ_QNRJ01000002.1"/>
</dbReference>
<dbReference type="InterPro" id="IPR023214">
    <property type="entry name" value="HAD_sf"/>
</dbReference>
<organism evidence="3 4">
    <name type="scientific">Rossellomorea aquimaris</name>
    <dbReference type="NCBI Taxonomy" id="189382"/>
    <lineage>
        <taxon>Bacteria</taxon>
        <taxon>Bacillati</taxon>
        <taxon>Bacillota</taxon>
        <taxon>Bacilli</taxon>
        <taxon>Bacillales</taxon>
        <taxon>Bacillaceae</taxon>
        <taxon>Rossellomorea</taxon>
    </lineage>
</organism>
<dbReference type="Pfam" id="PF13419">
    <property type="entry name" value="HAD_2"/>
    <property type="match status" value="1"/>
</dbReference>
<accession>A0A366EXL0</accession>
<sequence length="218" mass="25229">MKAAMIFDMDGTLFQTDRILEASLHDTFQQLRDEGMWKGDTPLEIYREIMGVPLSVVWQTLLPHHPLHIHGKVNDVFHEKLIENIQKGKGALYPYTEEILAYLSGRGFPIFVASNGYPHYLKTIVEHFHLDRWILDCYSIQEIQSDDKGELIRKIKEDHNLTHGVVIGDRLSDFKGAEANHFLSIGCAFDFSQEKELREADIVVEDLLEVKEYLEEMK</sequence>
<dbReference type="AlphaFoldDB" id="A0A366EXL0"/>
<dbReference type="SFLD" id="SFLDG01129">
    <property type="entry name" value="C1.5:_HAD__Beta-PGM__Phosphata"/>
    <property type="match status" value="1"/>
</dbReference>
<dbReference type="Gene3D" id="1.10.150.240">
    <property type="entry name" value="Putative phosphatase, domain 2"/>
    <property type="match status" value="1"/>
</dbReference>
<dbReference type="InterPro" id="IPR036412">
    <property type="entry name" value="HAD-like_sf"/>
</dbReference>
<evidence type="ECO:0000313" key="3">
    <source>
        <dbReference type="EMBL" id="RBP06656.1"/>
    </source>
</evidence>
<dbReference type="Proteomes" id="UP000252118">
    <property type="component" value="Unassembled WGS sequence"/>
</dbReference>
<dbReference type="PANTHER" id="PTHR43434:SF1">
    <property type="entry name" value="PHOSPHOGLYCOLATE PHOSPHATASE"/>
    <property type="match status" value="1"/>
</dbReference>
<name>A0A366EXL0_9BACI</name>
<gene>
    <name evidence="3" type="ORF">DET59_10239</name>
</gene>
<evidence type="ECO:0000256" key="2">
    <source>
        <dbReference type="ARBA" id="ARBA00022842"/>
    </source>
</evidence>
<keyword evidence="2" id="KW-0460">Magnesium</keyword>
<dbReference type="EMBL" id="QNRJ01000002">
    <property type="protein sequence ID" value="RBP06656.1"/>
    <property type="molecule type" value="Genomic_DNA"/>
</dbReference>
<comment type="caution">
    <text evidence="3">The sequence shown here is derived from an EMBL/GenBank/DDBJ whole genome shotgun (WGS) entry which is preliminary data.</text>
</comment>
<dbReference type="GO" id="GO:0008967">
    <property type="term" value="F:phosphoglycolate phosphatase activity"/>
    <property type="evidence" value="ECO:0007669"/>
    <property type="project" value="TreeGrafter"/>
</dbReference>
<dbReference type="InterPro" id="IPR050155">
    <property type="entry name" value="HAD-like_hydrolase_sf"/>
</dbReference>
<dbReference type="SFLD" id="SFLDS00003">
    <property type="entry name" value="Haloacid_Dehalogenase"/>
    <property type="match status" value="1"/>
</dbReference>
<keyword evidence="1" id="KW-0378">Hydrolase</keyword>
<protein>
    <submittedName>
        <fullName evidence="3">Adenosylhomocysteine nucleosidase</fullName>
    </submittedName>
</protein>
<dbReference type="PANTHER" id="PTHR43434">
    <property type="entry name" value="PHOSPHOGLYCOLATE PHOSPHATASE"/>
    <property type="match status" value="1"/>
</dbReference>
<dbReference type="Gene3D" id="3.40.50.1000">
    <property type="entry name" value="HAD superfamily/HAD-like"/>
    <property type="match status" value="1"/>
</dbReference>
<dbReference type="SUPFAM" id="SSF56784">
    <property type="entry name" value="HAD-like"/>
    <property type="match status" value="1"/>
</dbReference>
<dbReference type="OrthoDB" id="9792518at2"/>
<evidence type="ECO:0000256" key="1">
    <source>
        <dbReference type="ARBA" id="ARBA00022801"/>
    </source>
</evidence>
<proteinExistence type="predicted"/>
<evidence type="ECO:0000313" key="4">
    <source>
        <dbReference type="Proteomes" id="UP000252118"/>
    </source>
</evidence>
<dbReference type="InterPro" id="IPR023198">
    <property type="entry name" value="PGP-like_dom2"/>
</dbReference>
<dbReference type="InterPro" id="IPR041492">
    <property type="entry name" value="HAD_2"/>
</dbReference>
<reference evidence="3 4" key="1">
    <citation type="submission" date="2018-06" db="EMBL/GenBank/DDBJ databases">
        <title>Freshwater and sediment microbial communities from various areas in North America, analyzing microbe dynamics in response to fracking.</title>
        <authorList>
            <person name="Lamendella R."/>
        </authorList>
    </citation>
    <scope>NUCLEOTIDE SEQUENCE [LARGE SCALE GENOMIC DNA]</scope>
    <source>
        <strain evidence="3 4">97B</strain>
    </source>
</reference>
<dbReference type="GO" id="GO:0006281">
    <property type="term" value="P:DNA repair"/>
    <property type="evidence" value="ECO:0007669"/>
    <property type="project" value="TreeGrafter"/>
</dbReference>